<name>A0A372GPM0_9ACTN</name>
<feature type="region of interest" description="Disordered" evidence="1">
    <location>
        <begin position="511"/>
        <end position="537"/>
    </location>
</feature>
<accession>A0A372GPM0</accession>
<dbReference type="RefSeq" id="WP_117397512.1">
    <property type="nucleotide sequence ID" value="NZ_QVNQ01000001.1"/>
</dbReference>
<feature type="region of interest" description="Disordered" evidence="1">
    <location>
        <begin position="932"/>
        <end position="971"/>
    </location>
</feature>
<comment type="caution">
    <text evidence="2">The sequence shown here is derived from an EMBL/GenBank/DDBJ whole genome shotgun (WGS) entry which is preliminary data.</text>
</comment>
<reference evidence="2 3" key="1">
    <citation type="submission" date="2018-08" db="EMBL/GenBank/DDBJ databases">
        <title>Actinomadura spongicola sp. nov., isolated from marine sponge Leucetta chagosensis.</title>
        <authorList>
            <person name="Li L."/>
            <person name="Lin H.W."/>
        </authorList>
    </citation>
    <scope>NUCLEOTIDE SEQUENCE [LARGE SCALE GENOMIC DNA]</scope>
    <source>
        <strain evidence="2 3">LHW52907</strain>
    </source>
</reference>
<evidence type="ECO:0000313" key="3">
    <source>
        <dbReference type="Proteomes" id="UP000262882"/>
    </source>
</evidence>
<feature type="region of interest" description="Disordered" evidence="1">
    <location>
        <begin position="114"/>
        <end position="137"/>
    </location>
</feature>
<evidence type="ECO:0000256" key="1">
    <source>
        <dbReference type="SAM" id="MobiDB-lite"/>
    </source>
</evidence>
<protein>
    <submittedName>
        <fullName evidence="2">Uncharacterized protein</fullName>
    </submittedName>
</protein>
<gene>
    <name evidence="2" type="ORF">D0T12_02055</name>
</gene>
<feature type="compositionally biased region" description="Basic and acidic residues" evidence="1">
    <location>
        <begin position="114"/>
        <end position="130"/>
    </location>
</feature>
<proteinExistence type="predicted"/>
<organism evidence="2 3">
    <name type="scientific">Actinomadura spongiicola</name>
    <dbReference type="NCBI Taxonomy" id="2303421"/>
    <lineage>
        <taxon>Bacteria</taxon>
        <taxon>Bacillati</taxon>
        <taxon>Actinomycetota</taxon>
        <taxon>Actinomycetes</taxon>
        <taxon>Streptosporangiales</taxon>
        <taxon>Thermomonosporaceae</taxon>
        <taxon>Actinomadura</taxon>
    </lineage>
</organism>
<evidence type="ECO:0000313" key="2">
    <source>
        <dbReference type="EMBL" id="RFS87059.1"/>
    </source>
</evidence>
<dbReference type="AlphaFoldDB" id="A0A372GPM0"/>
<dbReference type="OrthoDB" id="6400788at2"/>
<keyword evidence="3" id="KW-1185">Reference proteome</keyword>
<dbReference type="EMBL" id="QVNQ01000001">
    <property type="protein sequence ID" value="RFS87059.1"/>
    <property type="molecule type" value="Genomic_DNA"/>
</dbReference>
<dbReference type="Proteomes" id="UP000262882">
    <property type="component" value="Unassembled WGS sequence"/>
</dbReference>
<sequence>MLDALLSGIGDEDRNTLIAVTGGSGAGKSHVVRWVHAHLDRADERYHVLYVPRAVQTIRELLRRIVVGLPGDGGDEFMERIDAAVGNTGPAELQDRLLEEMRFALNWALEPQLPRDGESEKEREAREERNSLLGDTDDLGKRRNGLADLLALPPVNRVLLRKEGRLHRFVASVYEETSRRDGEQEEFEPEDLPLRETGVLRALAGNVDLKGLWEVVRYDPEPALDLLDEALRKAVPRALGMRTSGSGVTLDELFRRSRQLMRRQEKELVLIFEDLAQFGLIDGELYDQFATQPGADLAPLRVVFAVTDAPYNKLPETVQTRITHQFKIESSALADREAFVARYLNLVRVGRKDVESAWSRVQDDSTEGWVRNACDTREDGLPCRVREECHAGFGTVEVSGLGRVGLYPYNDVAVRRSLNNRGKGATPRDILDVCVSETLIEADAHIGRGTYPHDRVRDRFDFTIRRSKDTILAGHVGEQADRLFRALVVWGDESSLNSIVADAFALEVPAGRESVSPTPPKDSPPKPDPGEKPLPLRSSPLPQLFQWQVGDRLPDSETDLYRDLLYRLVRSRLDLEHALFHTASGEGARILNELFNRTSFDFGKDARGRRAGTGKVLFSIGRDDETIRVLAAARWFYDNGHWIPENGVWPWPEGYDPFDLMLALECRLDDWADQVRTAFIERVRGRGLARAAVGTRAVALIAAGLSPASVQRVDDIMTAGAPASTPATPSWAAADRAARDILLNSSIHDLVGEVAGVRQGDTGAAELVDAVELEEGLKQTLRAPVVFLRNVVEEFREAAPVLAGSADTLVTAVEQAAPAQLHEIGTAVETLVLGLEGQEPASVARAAREVGRRALESGFFRPADGWNAFSDALDTLKSVPAGLPLEQYVGDRRHEASDALTTQHWTRVAVRGARALEVIRRSMMATRLECERSDGVSGNLDQQAQDVRQKLGQAKKHLHALGSAEKENDGC</sequence>